<keyword evidence="6" id="KW-0411">Iron-sulfur</keyword>
<keyword evidence="9" id="KW-1185">Reference proteome</keyword>
<evidence type="ECO:0000256" key="5">
    <source>
        <dbReference type="ARBA" id="ARBA00023004"/>
    </source>
</evidence>
<evidence type="ECO:0000313" key="8">
    <source>
        <dbReference type="EMBL" id="TSE19927.1"/>
    </source>
</evidence>
<evidence type="ECO:0000256" key="4">
    <source>
        <dbReference type="ARBA" id="ARBA00022982"/>
    </source>
</evidence>
<dbReference type="Pfam" id="PF13247">
    <property type="entry name" value="Fer4_11"/>
    <property type="match status" value="1"/>
</dbReference>
<gene>
    <name evidence="8" type="primary">cooF</name>
    <name evidence="8" type="ORF">Talka_01276</name>
</gene>
<dbReference type="Pfam" id="PF12837">
    <property type="entry name" value="Fer4_6"/>
    <property type="match status" value="1"/>
</dbReference>
<keyword evidence="5" id="KW-0408">Iron</keyword>
<evidence type="ECO:0000313" key="9">
    <source>
        <dbReference type="Proteomes" id="UP000315736"/>
    </source>
</evidence>
<dbReference type="PROSITE" id="PS00198">
    <property type="entry name" value="4FE4S_FER_1"/>
    <property type="match status" value="1"/>
</dbReference>
<dbReference type="PROSITE" id="PS51379">
    <property type="entry name" value="4FE4S_FER_2"/>
    <property type="match status" value="4"/>
</dbReference>
<feature type="domain" description="4Fe-4S ferredoxin-type" evidence="7">
    <location>
        <begin position="111"/>
        <end position="136"/>
    </location>
</feature>
<comment type="caution">
    <text evidence="8">The sequence shown here is derived from an EMBL/GenBank/DDBJ whole genome shotgun (WGS) entry which is preliminary data.</text>
</comment>
<dbReference type="CDD" id="cd10550">
    <property type="entry name" value="DMSOR_beta_like"/>
    <property type="match status" value="1"/>
</dbReference>
<dbReference type="RefSeq" id="WP_143890289.1">
    <property type="nucleotide sequence ID" value="NZ_VJNB01000005.1"/>
</dbReference>
<name>A0A554W8M4_9BURK</name>
<dbReference type="InterPro" id="IPR050294">
    <property type="entry name" value="RnfB_subfamily"/>
</dbReference>
<evidence type="ECO:0000256" key="6">
    <source>
        <dbReference type="ARBA" id="ARBA00023014"/>
    </source>
</evidence>
<keyword evidence="1" id="KW-0813">Transport</keyword>
<dbReference type="OrthoDB" id="9779457at2"/>
<proteinExistence type="predicted"/>
<organism evidence="8 9">
    <name type="scientific">Tepidimonas alkaliphilus</name>
    <dbReference type="NCBI Taxonomy" id="2588942"/>
    <lineage>
        <taxon>Bacteria</taxon>
        <taxon>Pseudomonadati</taxon>
        <taxon>Pseudomonadota</taxon>
        <taxon>Betaproteobacteria</taxon>
        <taxon>Burkholderiales</taxon>
        <taxon>Tepidimonas</taxon>
    </lineage>
</organism>
<dbReference type="PANTHER" id="PTHR42859:SF10">
    <property type="entry name" value="DIMETHYLSULFOXIDE REDUCTASE CHAIN B"/>
    <property type="match status" value="1"/>
</dbReference>
<accession>A0A554W8M4</accession>
<evidence type="ECO:0000259" key="7">
    <source>
        <dbReference type="PROSITE" id="PS51379"/>
    </source>
</evidence>
<dbReference type="SUPFAM" id="SSF54862">
    <property type="entry name" value="4Fe-4S ferredoxins"/>
    <property type="match status" value="1"/>
</dbReference>
<feature type="domain" description="4Fe-4S ferredoxin-type" evidence="7">
    <location>
        <begin position="77"/>
        <end position="106"/>
    </location>
</feature>
<dbReference type="Proteomes" id="UP000315736">
    <property type="component" value="Unassembled WGS sequence"/>
</dbReference>
<keyword evidence="3" id="KW-0479">Metal-binding</keyword>
<evidence type="ECO:0000256" key="1">
    <source>
        <dbReference type="ARBA" id="ARBA00022448"/>
    </source>
</evidence>
<feature type="domain" description="4Fe-4S ferredoxin-type" evidence="7">
    <location>
        <begin position="3"/>
        <end position="32"/>
    </location>
</feature>
<dbReference type="AlphaFoldDB" id="A0A554W8M4"/>
<evidence type="ECO:0000256" key="2">
    <source>
        <dbReference type="ARBA" id="ARBA00022485"/>
    </source>
</evidence>
<dbReference type="InterPro" id="IPR017900">
    <property type="entry name" value="4Fe4S_Fe_S_CS"/>
</dbReference>
<dbReference type="GO" id="GO:0051539">
    <property type="term" value="F:4 iron, 4 sulfur cluster binding"/>
    <property type="evidence" value="ECO:0007669"/>
    <property type="project" value="UniProtKB-KW"/>
</dbReference>
<keyword evidence="4" id="KW-0249">Electron transport</keyword>
<dbReference type="PANTHER" id="PTHR42859">
    <property type="entry name" value="OXIDOREDUCTASE"/>
    <property type="match status" value="1"/>
</dbReference>
<reference evidence="8 9" key="1">
    <citation type="submission" date="2019-07" db="EMBL/GenBank/DDBJ databases">
        <title>Tepidimonas alkaliphilus YIM 72238 draft genome.</title>
        <authorList>
            <person name="Da Costa M.S."/>
            <person name="Froufe H.J.C."/>
            <person name="Egas C."/>
            <person name="Albuquerque L."/>
        </authorList>
    </citation>
    <scope>NUCLEOTIDE SEQUENCE [LARGE SCALE GENOMIC DNA]</scope>
    <source>
        <strain evidence="8 9">YIM 72238</strain>
    </source>
</reference>
<keyword evidence="2" id="KW-0004">4Fe-4S</keyword>
<sequence>MHKVLHIDPAKCTGCLSCEMACSYEHFGVFATSKSRIKVFDFHHTGRKVPYTCTQCDEAWCLHACPVEAITVDKVTGAKVVSEATCVGCKVCTIACPFGTINYVAETGKVQKCDLCGGQPACAEACPTGAITYIDANWTGLARMQQWADKLGNQSAPAAA</sequence>
<dbReference type="InterPro" id="IPR017896">
    <property type="entry name" value="4Fe4S_Fe-S-bd"/>
</dbReference>
<dbReference type="Gene3D" id="3.30.70.20">
    <property type="match status" value="2"/>
</dbReference>
<evidence type="ECO:0000256" key="3">
    <source>
        <dbReference type="ARBA" id="ARBA00022723"/>
    </source>
</evidence>
<protein>
    <submittedName>
        <fullName evidence="8">Iron-sulfur protein</fullName>
    </submittedName>
</protein>
<dbReference type="EMBL" id="VJNB01000005">
    <property type="protein sequence ID" value="TSE19927.1"/>
    <property type="molecule type" value="Genomic_DNA"/>
</dbReference>
<dbReference type="GO" id="GO:0046872">
    <property type="term" value="F:metal ion binding"/>
    <property type="evidence" value="ECO:0007669"/>
    <property type="project" value="UniProtKB-KW"/>
</dbReference>
<feature type="domain" description="4Fe-4S ferredoxin-type" evidence="7">
    <location>
        <begin position="44"/>
        <end position="75"/>
    </location>
</feature>